<accession>A0A7X2LWH1</accession>
<evidence type="ECO:0000313" key="3">
    <source>
        <dbReference type="Proteomes" id="UP000446768"/>
    </source>
</evidence>
<gene>
    <name evidence="2" type="ORF">GJ700_33100</name>
</gene>
<protein>
    <recommendedName>
        <fullName evidence="4">Stress-induced protein</fullName>
    </recommendedName>
</protein>
<reference evidence="2 3" key="1">
    <citation type="submission" date="2019-11" db="EMBL/GenBank/DDBJ databases">
        <title>Novel species isolated from a subtropical stream in China.</title>
        <authorList>
            <person name="Lu H."/>
        </authorList>
    </citation>
    <scope>NUCLEOTIDE SEQUENCE [LARGE SCALE GENOMIC DNA]</scope>
    <source>
        <strain evidence="2 3">FT92W</strain>
    </source>
</reference>
<sequence>MASSKQGDNNAGRREAASGNQAGNQSGNKSDNKSGNKQSGDTSNRGFASMDPARQREIAAQGGRAAHQKGTAHEFTPEEARRAGSMSHKNSQSARTASASGASQNTAGNQASADSLGAQSSQPASQHGGSQRQGEQNNQNKQ</sequence>
<evidence type="ECO:0000256" key="1">
    <source>
        <dbReference type="SAM" id="MobiDB-lite"/>
    </source>
</evidence>
<comment type="caution">
    <text evidence="2">The sequence shown here is derived from an EMBL/GenBank/DDBJ whole genome shotgun (WGS) entry which is preliminary data.</text>
</comment>
<dbReference type="EMBL" id="WKJJ01000035">
    <property type="protein sequence ID" value="MRV76561.1"/>
    <property type="molecule type" value="Genomic_DNA"/>
</dbReference>
<feature type="compositionally biased region" description="Polar residues" evidence="1">
    <location>
        <begin position="87"/>
        <end position="142"/>
    </location>
</feature>
<evidence type="ECO:0008006" key="4">
    <source>
        <dbReference type="Google" id="ProtNLM"/>
    </source>
</evidence>
<organism evidence="2 3">
    <name type="scientific">Pseudoduganella rivuli</name>
    <dbReference type="NCBI Taxonomy" id="2666085"/>
    <lineage>
        <taxon>Bacteria</taxon>
        <taxon>Pseudomonadati</taxon>
        <taxon>Pseudomonadota</taxon>
        <taxon>Betaproteobacteria</taxon>
        <taxon>Burkholderiales</taxon>
        <taxon>Oxalobacteraceae</taxon>
        <taxon>Telluria group</taxon>
        <taxon>Pseudoduganella</taxon>
    </lineage>
</organism>
<name>A0A7X2LWH1_9BURK</name>
<dbReference type="InterPro" id="IPR019626">
    <property type="entry name" value="Stress-induced_KGG_rpt"/>
</dbReference>
<feature type="compositionally biased region" description="Basic and acidic residues" evidence="1">
    <location>
        <begin position="71"/>
        <end position="82"/>
    </location>
</feature>
<keyword evidence="3" id="KW-1185">Reference proteome</keyword>
<dbReference type="Pfam" id="PF10685">
    <property type="entry name" value="KGG"/>
    <property type="match status" value="1"/>
</dbReference>
<evidence type="ECO:0000313" key="2">
    <source>
        <dbReference type="EMBL" id="MRV76561.1"/>
    </source>
</evidence>
<feature type="compositionally biased region" description="Polar residues" evidence="1">
    <location>
        <begin position="18"/>
        <end position="46"/>
    </location>
</feature>
<proteinExistence type="predicted"/>
<dbReference type="Proteomes" id="UP000446768">
    <property type="component" value="Unassembled WGS sequence"/>
</dbReference>
<feature type="region of interest" description="Disordered" evidence="1">
    <location>
        <begin position="1"/>
        <end position="142"/>
    </location>
</feature>
<dbReference type="AlphaFoldDB" id="A0A7X2LWH1"/>